<protein>
    <submittedName>
        <fullName evidence="2">Uncharacterized protein</fullName>
    </submittedName>
</protein>
<dbReference type="EMBL" id="CM002875">
    <property type="protein sequence ID" value="KFK30106.1"/>
    <property type="molecule type" value="Genomic_DNA"/>
</dbReference>
<name>A0A087GJQ4_ARAAL</name>
<evidence type="ECO:0000313" key="3">
    <source>
        <dbReference type="Proteomes" id="UP000029120"/>
    </source>
</evidence>
<evidence type="ECO:0000256" key="1">
    <source>
        <dbReference type="SAM" id="MobiDB-lite"/>
    </source>
</evidence>
<reference evidence="3" key="1">
    <citation type="journal article" date="2015" name="Nat. Plants">
        <title>Genome expansion of Arabis alpina linked with retrotransposition and reduced symmetric DNA methylation.</title>
        <authorList>
            <person name="Willing E.M."/>
            <person name="Rawat V."/>
            <person name="Mandakova T."/>
            <person name="Maumus F."/>
            <person name="James G.V."/>
            <person name="Nordstroem K.J."/>
            <person name="Becker C."/>
            <person name="Warthmann N."/>
            <person name="Chica C."/>
            <person name="Szarzynska B."/>
            <person name="Zytnicki M."/>
            <person name="Albani M.C."/>
            <person name="Kiefer C."/>
            <person name="Bergonzi S."/>
            <person name="Castaings L."/>
            <person name="Mateos J.L."/>
            <person name="Berns M.C."/>
            <person name="Bujdoso N."/>
            <person name="Piofczyk T."/>
            <person name="de Lorenzo L."/>
            <person name="Barrero-Sicilia C."/>
            <person name="Mateos I."/>
            <person name="Piednoel M."/>
            <person name="Hagmann J."/>
            <person name="Chen-Min-Tao R."/>
            <person name="Iglesias-Fernandez R."/>
            <person name="Schuster S.C."/>
            <person name="Alonso-Blanco C."/>
            <person name="Roudier F."/>
            <person name="Carbonero P."/>
            <person name="Paz-Ares J."/>
            <person name="Davis S.J."/>
            <person name="Pecinka A."/>
            <person name="Quesneville H."/>
            <person name="Colot V."/>
            <person name="Lysak M.A."/>
            <person name="Weigel D."/>
            <person name="Coupland G."/>
            <person name="Schneeberger K."/>
        </authorList>
    </citation>
    <scope>NUCLEOTIDE SEQUENCE [LARGE SCALE GENOMIC DNA]</scope>
    <source>
        <strain evidence="3">cv. Pajares</strain>
    </source>
</reference>
<proteinExistence type="predicted"/>
<feature type="region of interest" description="Disordered" evidence="1">
    <location>
        <begin position="39"/>
        <end position="97"/>
    </location>
</feature>
<keyword evidence="3" id="KW-1185">Reference proteome</keyword>
<dbReference type="AlphaFoldDB" id="A0A087GJQ4"/>
<organism evidence="2 3">
    <name type="scientific">Arabis alpina</name>
    <name type="common">Alpine rock-cress</name>
    <dbReference type="NCBI Taxonomy" id="50452"/>
    <lineage>
        <taxon>Eukaryota</taxon>
        <taxon>Viridiplantae</taxon>
        <taxon>Streptophyta</taxon>
        <taxon>Embryophyta</taxon>
        <taxon>Tracheophyta</taxon>
        <taxon>Spermatophyta</taxon>
        <taxon>Magnoliopsida</taxon>
        <taxon>eudicotyledons</taxon>
        <taxon>Gunneridae</taxon>
        <taxon>Pentapetalae</taxon>
        <taxon>rosids</taxon>
        <taxon>malvids</taxon>
        <taxon>Brassicales</taxon>
        <taxon>Brassicaceae</taxon>
        <taxon>Arabideae</taxon>
        <taxon>Arabis</taxon>
    </lineage>
</organism>
<evidence type="ECO:0000313" key="2">
    <source>
        <dbReference type="EMBL" id="KFK30106.1"/>
    </source>
</evidence>
<feature type="compositionally biased region" description="Pro residues" evidence="1">
    <location>
        <begin position="240"/>
        <end position="253"/>
    </location>
</feature>
<sequence length="280" mass="31003">MLLTIGTSPVINRRTSSPVERGLGLGYKSHLSYDLLSPPQFTSTGLLPKPPDQPLVKPYEPPQPPEWPDPPDPPPDPLESEQRASLPQIETKNHHSSNPSPLLLIRWVLTLSHPPWLTLQGLTSGLSKSPSIELPSDANPQPSMCWWSLISLVFPTTMELTLRSPTLKPDVQPPHLSLYISMAGMLCLRFRSRGNSVSPISAAINHHHRDIASHLHHRRDLPSTLSLWPRSNDEIRRKNPTPPKTKPDLNPPVPGMQDIPMVGMISIRPAGLGKSSGLWL</sequence>
<dbReference type="Proteomes" id="UP000029120">
    <property type="component" value="Chromosome 7"/>
</dbReference>
<feature type="region of interest" description="Disordered" evidence="1">
    <location>
        <begin position="230"/>
        <end position="253"/>
    </location>
</feature>
<feature type="compositionally biased region" description="Polar residues" evidence="1">
    <location>
        <begin position="83"/>
        <end position="97"/>
    </location>
</feature>
<feature type="compositionally biased region" description="Pro residues" evidence="1">
    <location>
        <begin position="48"/>
        <end position="77"/>
    </location>
</feature>
<dbReference type="Gramene" id="KFK30106">
    <property type="protein sequence ID" value="KFK30106"/>
    <property type="gene ID" value="AALP_AA7G217500"/>
</dbReference>
<feature type="region of interest" description="Disordered" evidence="1">
    <location>
        <begin position="1"/>
        <end position="23"/>
    </location>
</feature>
<gene>
    <name evidence="2" type="ordered locus">AALP_Aa7g217500</name>
</gene>
<feature type="compositionally biased region" description="Polar residues" evidence="1">
    <location>
        <begin position="1"/>
        <end position="18"/>
    </location>
</feature>
<accession>A0A087GJQ4</accession>